<dbReference type="RefSeq" id="WP_254435442.1">
    <property type="nucleotide sequence ID" value="NZ_CABPSE010000021.1"/>
</dbReference>
<evidence type="ECO:0000256" key="1">
    <source>
        <dbReference type="SAM" id="Phobius"/>
    </source>
</evidence>
<dbReference type="EMBL" id="CABPSE010000021">
    <property type="protein sequence ID" value="VVE48663.1"/>
    <property type="molecule type" value="Genomic_DNA"/>
</dbReference>
<gene>
    <name evidence="2" type="ORF">PCO31111_04585</name>
</gene>
<reference evidence="2 3" key="1">
    <citation type="submission" date="2019-08" db="EMBL/GenBank/DDBJ databases">
        <authorList>
            <person name="Peeters C."/>
        </authorList>
    </citation>
    <scope>NUCLEOTIDE SEQUENCE [LARGE SCALE GENOMIC DNA]</scope>
    <source>
        <strain evidence="2 3">LMG 31111</strain>
    </source>
</reference>
<sequence>MKYLMLSWLVVAGLVAVAITLDMRRLRVNRAGLSVAGWAMTCAAAGALAAVPYLIQRRRVRRQLLAATWVLIGDESQSAALRRERLDTLWRNGLLGESIFRACAERLESETCQFALDPRKTP</sequence>
<evidence type="ECO:0000313" key="3">
    <source>
        <dbReference type="Proteomes" id="UP000383971"/>
    </source>
</evidence>
<dbReference type="AlphaFoldDB" id="A0A5E4YL04"/>
<keyword evidence="1" id="KW-1133">Transmembrane helix</keyword>
<keyword evidence="3" id="KW-1185">Reference proteome</keyword>
<accession>A0A5E4YL04</accession>
<name>A0A5E4YL04_9BURK</name>
<evidence type="ECO:0000313" key="2">
    <source>
        <dbReference type="EMBL" id="VVE48663.1"/>
    </source>
</evidence>
<organism evidence="2 3">
    <name type="scientific">Pandoraea communis</name>
    <dbReference type="NCBI Taxonomy" id="2508297"/>
    <lineage>
        <taxon>Bacteria</taxon>
        <taxon>Pseudomonadati</taxon>
        <taxon>Pseudomonadota</taxon>
        <taxon>Betaproteobacteria</taxon>
        <taxon>Burkholderiales</taxon>
        <taxon>Burkholderiaceae</taxon>
        <taxon>Pandoraea</taxon>
    </lineage>
</organism>
<keyword evidence="1" id="KW-0472">Membrane</keyword>
<protein>
    <submittedName>
        <fullName evidence="2">Uncharacterized protein</fullName>
    </submittedName>
</protein>
<dbReference type="Proteomes" id="UP000383971">
    <property type="component" value="Unassembled WGS sequence"/>
</dbReference>
<keyword evidence="1" id="KW-0812">Transmembrane</keyword>
<feature type="transmembrane region" description="Helical" evidence="1">
    <location>
        <begin position="34"/>
        <end position="55"/>
    </location>
</feature>
<proteinExistence type="predicted"/>